<accession>G2XX99</accession>
<dbReference type="InParanoid" id="G2XX99"/>
<name>G2XX99_BOTF4</name>
<evidence type="ECO:0000313" key="2">
    <source>
        <dbReference type="Proteomes" id="UP000008177"/>
    </source>
</evidence>
<protein>
    <submittedName>
        <fullName evidence="1">Uncharacterized protein</fullName>
    </submittedName>
</protein>
<dbReference type="EMBL" id="FQ790275">
    <property type="protein sequence ID" value="CCD45177.1"/>
    <property type="molecule type" value="Genomic_DNA"/>
</dbReference>
<proteinExistence type="predicted"/>
<reference evidence="2" key="1">
    <citation type="journal article" date="2011" name="PLoS Genet.">
        <title>Genomic analysis of the necrotrophic fungal pathogens Sclerotinia sclerotiorum and Botrytis cinerea.</title>
        <authorList>
            <person name="Amselem J."/>
            <person name="Cuomo C.A."/>
            <person name="van Kan J.A."/>
            <person name="Viaud M."/>
            <person name="Benito E.P."/>
            <person name="Couloux A."/>
            <person name="Coutinho P.M."/>
            <person name="de Vries R.P."/>
            <person name="Dyer P.S."/>
            <person name="Fillinger S."/>
            <person name="Fournier E."/>
            <person name="Gout L."/>
            <person name="Hahn M."/>
            <person name="Kohn L."/>
            <person name="Lapalu N."/>
            <person name="Plummer K.M."/>
            <person name="Pradier J.M."/>
            <person name="Quevillon E."/>
            <person name="Sharon A."/>
            <person name="Simon A."/>
            <person name="ten Have A."/>
            <person name="Tudzynski B."/>
            <person name="Tudzynski P."/>
            <person name="Wincker P."/>
            <person name="Andrew M."/>
            <person name="Anthouard V."/>
            <person name="Beever R.E."/>
            <person name="Beffa R."/>
            <person name="Benoit I."/>
            <person name="Bouzid O."/>
            <person name="Brault B."/>
            <person name="Chen Z."/>
            <person name="Choquer M."/>
            <person name="Collemare J."/>
            <person name="Cotton P."/>
            <person name="Danchin E.G."/>
            <person name="Da Silva C."/>
            <person name="Gautier A."/>
            <person name="Giraud C."/>
            <person name="Giraud T."/>
            <person name="Gonzalez C."/>
            <person name="Grossetete S."/>
            <person name="Guldener U."/>
            <person name="Henrissat B."/>
            <person name="Howlett B.J."/>
            <person name="Kodira C."/>
            <person name="Kretschmer M."/>
            <person name="Lappartient A."/>
            <person name="Leroch M."/>
            <person name="Levis C."/>
            <person name="Mauceli E."/>
            <person name="Neuveglise C."/>
            <person name="Oeser B."/>
            <person name="Pearson M."/>
            <person name="Poulain J."/>
            <person name="Poussereau N."/>
            <person name="Quesneville H."/>
            <person name="Rascle C."/>
            <person name="Schumacher J."/>
            <person name="Segurens B."/>
            <person name="Sexton A."/>
            <person name="Silva E."/>
            <person name="Sirven C."/>
            <person name="Soanes D.M."/>
            <person name="Talbot N.J."/>
            <person name="Templeton M."/>
            <person name="Yandava C."/>
            <person name="Yarden O."/>
            <person name="Zeng Q."/>
            <person name="Rollins J.A."/>
            <person name="Lebrun M.H."/>
            <person name="Dickman M."/>
        </authorList>
    </citation>
    <scope>NUCLEOTIDE SEQUENCE [LARGE SCALE GENOMIC DNA]</scope>
    <source>
        <strain evidence="2">T4</strain>
    </source>
</reference>
<sequence length="177" mass="19647">MGDAKFSVFCTVARGSGVRSSPISPLGKMILLLLGFAWILQTRHEIDGMREETEGYLEVVVRCSTVIRVGVVIWRLDRIVYGGQSSESQHDLFETCGKAISRAGCSISTVSVLLYTAGYEVLESTITLIFLFLSAMHHIIAMASERMVEEFLNPGFSINSWDPDMRGYIDNGSHYVI</sequence>
<gene>
    <name evidence="1" type="ORF">BofuT4_P008940.1</name>
</gene>
<dbReference type="AlphaFoldDB" id="G2XX99"/>
<dbReference type="HOGENOM" id="CLU_1517651_0_0_1"/>
<dbReference type="Proteomes" id="UP000008177">
    <property type="component" value="Unplaced contigs"/>
</dbReference>
<organism evidence="1 2">
    <name type="scientific">Botryotinia fuckeliana (strain T4)</name>
    <name type="common">Noble rot fungus</name>
    <name type="synonym">Botrytis cinerea</name>
    <dbReference type="NCBI Taxonomy" id="999810"/>
    <lineage>
        <taxon>Eukaryota</taxon>
        <taxon>Fungi</taxon>
        <taxon>Dikarya</taxon>
        <taxon>Ascomycota</taxon>
        <taxon>Pezizomycotina</taxon>
        <taxon>Leotiomycetes</taxon>
        <taxon>Helotiales</taxon>
        <taxon>Sclerotiniaceae</taxon>
        <taxon>Botrytis</taxon>
    </lineage>
</organism>
<evidence type="ECO:0000313" key="1">
    <source>
        <dbReference type="EMBL" id="CCD45177.1"/>
    </source>
</evidence>